<dbReference type="AlphaFoldDB" id="A0A520KEK5"/>
<dbReference type="NCBIfam" id="NF007174">
    <property type="entry name" value="PRK09605.1"/>
    <property type="match status" value="1"/>
</dbReference>
<dbReference type="Gene3D" id="3.30.420.40">
    <property type="match status" value="2"/>
</dbReference>
<keyword evidence="11" id="KW-0723">Serine/threonine-protein kinase</keyword>
<evidence type="ECO:0000313" key="10">
    <source>
        <dbReference type="EMBL" id="RZN55556.1"/>
    </source>
</evidence>
<evidence type="ECO:0000256" key="3">
    <source>
        <dbReference type="ARBA" id="ARBA00022694"/>
    </source>
</evidence>
<organism evidence="10 12">
    <name type="scientific">Thermoproteota archaeon</name>
    <dbReference type="NCBI Taxonomy" id="2056631"/>
    <lineage>
        <taxon>Archaea</taxon>
        <taxon>Thermoproteota</taxon>
    </lineage>
</organism>
<dbReference type="EMBL" id="QNVI01000028">
    <property type="protein sequence ID" value="TDA39395.1"/>
    <property type="molecule type" value="Genomic_DNA"/>
</dbReference>
<dbReference type="NCBIfam" id="TIGR03722">
    <property type="entry name" value="arch_KAE1"/>
    <property type="match status" value="1"/>
</dbReference>
<dbReference type="GO" id="GO:0004674">
    <property type="term" value="F:protein serine/threonine kinase activity"/>
    <property type="evidence" value="ECO:0007669"/>
    <property type="project" value="UniProtKB-KW"/>
</dbReference>
<dbReference type="PANTHER" id="PTHR11735">
    <property type="entry name" value="TRNA N6-ADENOSINE THREONYLCARBAMOYLTRANSFERASE"/>
    <property type="match status" value="1"/>
</dbReference>
<keyword evidence="11" id="KW-0418">Kinase</keyword>
<feature type="binding site" evidence="8">
    <location>
        <position position="285"/>
    </location>
    <ligand>
        <name>Fe cation</name>
        <dbReference type="ChEBI" id="CHEBI:24875"/>
    </ligand>
</feature>
<dbReference type="FunFam" id="3.30.420.40:FF:000037">
    <property type="entry name" value="Probable tRNA N6-adenosine threonylcarbamoyltransferase"/>
    <property type="match status" value="1"/>
</dbReference>
<evidence type="ECO:0000313" key="11">
    <source>
        <dbReference type="EMBL" id="TDA39395.1"/>
    </source>
</evidence>
<keyword evidence="4 8" id="KW-0479">Metal-binding</keyword>
<dbReference type="NCBIfam" id="TIGR00329">
    <property type="entry name" value="gcp_kae1"/>
    <property type="match status" value="1"/>
</dbReference>
<evidence type="ECO:0000256" key="1">
    <source>
        <dbReference type="ARBA" id="ARBA00022490"/>
    </source>
</evidence>
<proteinExistence type="inferred from homology"/>
<feature type="domain" description="Gcp-like" evidence="9">
    <location>
        <begin position="24"/>
        <end position="292"/>
    </location>
</feature>
<dbReference type="Proteomes" id="UP000317265">
    <property type="component" value="Unassembled WGS sequence"/>
</dbReference>
<feature type="binding site" evidence="8">
    <location>
        <position position="257"/>
    </location>
    <ligand>
        <name>substrate</name>
    </ligand>
</feature>
<dbReference type="CDD" id="cd24131">
    <property type="entry name" value="ASKHA_NBD_Kae1_arch_bac"/>
    <property type="match status" value="1"/>
</dbReference>
<reference evidence="11 13" key="1">
    <citation type="journal article" date="2019" name="Nat. Microbiol.">
        <title>Expanding anaerobic alkane metabolism in the domain of Archaea.</title>
        <authorList>
            <person name="Wang Y."/>
            <person name="Wegener G."/>
            <person name="Hou J."/>
            <person name="Wang F."/>
            <person name="Xiao X."/>
        </authorList>
    </citation>
    <scope>NUCLEOTIDE SEQUENCE [LARGE SCALE GENOMIC DNA]</scope>
    <source>
        <strain evidence="11">WYZ-LMO11</strain>
    </source>
</reference>
<feature type="binding site" evidence="8">
    <location>
        <begin position="129"/>
        <end position="133"/>
    </location>
    <ligand>
        <name>substrate</name>
    </ligand>
</feature>
<keyword evidence="6 8" id="KW-0012">Acyltransferase</keyword>
<name>A0A520KEK5_9CREN</name>
<protein>
    <recommendedName>
        <fullName evidence="8">tRNA N6-adenosine threonylcarbamoyltransferase</fullName>
        <ecNumber evidence="8">2.3.1.234</ecNumber>
    </recommendedName>
    <alternativeName>
        <fullName evidence="8">N6-L-threonylcarbamoyladenine synthase</fullName>
        <shortName evidence="8">t(6)A synthase</shortName>
    </alternativeName>
    <alternativeName>
        <fullName evidence="8">t(6)A37 threonylcarbamoyladenosine biosynthesis protein Kae1</fullName>
    </alternativeName>
    <alternativeName>
        <fullName evidence="8">tRNA threonylcarbamoyladenosine biosynthesis protein Kae1</fullName>
    </alternativeName>
</protein>
<dbReference type="GO" id="GO:0005506">
    <property type="term" value="F:iron ion binding"/>
    <property type="evidence" value="ECO:0007669"/>
    <property type="project" value="UniProtKB-UniRule"/>
</dbReference>
<evidence type="ECO:0000313" key="12">
    <source>
        <dbReference type="Proteomes" id="UP000316080"/>
    </source>
</evidence>
<comment type="subcellular location">
    <subcellularLocation>
        <location evidence="8">Cytoplasm</location>
    </subcellularLocation>
</comment>
<evidence type="ECO:0000256" key="7">
    <source>
        <dbReference type="ARBA" id="ARBA00048117"/>
    </source>
</evidence>
<dbReference type="PANTHER" id="PTHR11735:SF14">
    <property type="entry name" value="TRNA N6-ADENOSINE THREONYLCARBAMOYLTRANSFERASE"/>
    <property type="match status" value="1"/>
</dbReference>
<comment type="caution">
    <text evidence="10">The sequence shown here is derived from an EMBL/GenBank/DDBJ whole genome shotgun (WGS) entry which is preliminary data.</text>
</comment>
<dbReference type="GO" id="GO:0000408">
    <property type="term" value="C:EKC/KEOPS complex"/>
    <property type="evidence" value="ECO:0007669"/>
    <property type="project" value="InterPro"/>
</dbReference>
<dbReference type="GO" id="GO:0002949">
    <property type="term" value="P:tRNA threonylcarbamoyladenosine modification"/>
    <property type="evidence" value="ECO:0007669"/>
    <property type="project" value="UniProtKB-UniRule"/>
</dbReference>
<evidence type="ECO:0000256" key="5">
    <source>
        <dbReference type="ARBA" id="ARBA00023004"/>
    </source>
</evidence>
<dbReference type="Pfam" id="PF00814">
    <property type="entry name" value="TsaD"/>
    <property type="match status" value="1"/>
</dbReference>
<evidence type="ECO:0000259" key="9">
    <source>
        <dbReference type="Pfam" id="PF00814"/>
    </source>
</evidence>
<dbReference type="SUPFAM" id="SSF53067">
    <property type="entry name" value="Actin-like ATPase domain"/>
    <property type="match status" value="1"/>
</dbReference>
<evidence type="ECO:0000256" key="4">
    <source>
        <dbReference type="ARBA" id="ARBA00022723"/>
    </source>
</evidence>
<evidence type="ECO:0000313" key="13">
    <source>
        <dbReference type="Proteomes" id="UP000317265"/>
    </source>
</evidence>
<evidence type="ECO:0000256" key="8">
    <source>
        <dbReference type="HAMAP-Rule" id="MF_01446"/>
    </source>
</evidence>
<keyword evidence="5 8" id="KW-0408">Iron</keyword>
<sequence>MYIMGIESTAHTFGCGIVTSNGEILSNVKSEYMPPSGGIHPREASQHHSQKALSVIKKALEEAKISLYDIDGVAISLGPGLGPCLRTGATIARAIALLINKPLIPVNHCVAHIEIGRLITKEEDPLVVYVSGGNTIISAFSDGRYRVFGETLDIALGNCLDVFARHLGLPHPGVPKLEALADKGKNFIFLPYIVKGQDVSYSGLLTTAIKYIGKYDSCDLSMSLLETAYGMLAEVTERALAHTEKTSLLLTGGVARSLRLQRILKSVCEEHSARFHVVPPELAGDNGAMIAWTGYLAYKENITIPIESSFIKQRWRLDEVEIPWRMRY</sequence>
<feature type="binding site" evidence="8">
    <location>
        <position position="108"/>
    </location>
    <ligand>
        <name>Fe cation</name>
        <dbReference type="ChEBI" id="CHEBI:24875"/>
    </ligand>
</feature>
<feature type="binding site" evidence="8">
    <location>
        <position position="161"/>
    </location>
    <ligand>
        <name>substrate</name>
    </ligand>
</feature>
<dbReference type="InterPro" id="IPR034680">
    <property type="entry name" value="Kae1_archaea_euk"/>
</dbReference>
<comment type="caution">
    <text evidence="8">Lacks conserved residue(s) required for the propagation of feature annotation.</text>
</comment>
<dbReference type="InterPro" id="IPR000905">
    <property type="entry name" value="Gcp-like_dom"/>
</dbReference>
<accession>A0A520KEK5</accession>
<evidence type="ECO:0000256" key="2">
    <source>
        <dbReference type="ARBA" id="ARBA00022679"/>
    </source>
</evidence>
<keyword evidence="3 8" id="KW-0819">tRNA processing</keyword>
<dbReference type="InterPro" id="IPR017861">
    <property type="entry name" value="KAE1/TsaD"/>
</dbReference>
<keyword evidence="1 8" id="KW-0963">Cytoplasm</keyword>
<comment type="catalytic activity">
    <reaction evidence="7 8">
        <text>L-threonylcarbamoyladenylate + adenosine(37) in tRNA = N(6)-L-threonylcarbamoyladenosine(37) in tRNA + AMP + H(+)</text>
        <dbReference type="Rhea" id="RHEA:37059"/>
        <dbReference type="Rhea" id="RHEA-COMP:10162"/>
        <dbReference type="Rhea" id="RHEA-COMP:10163"/>
        <dbReference type="ChEBI" id="CHEBI:15378"/>
        <dbReference type="ChEBI" id="CHEBI:73682"/>
        <dbReference type="ChEBI" id="CHEBI:74411"/>
        <dbReference type="ChEBI" id="CHEBI:74418"/>
        <dbReference type="ChEBI" id="CHEBI:456215"/>
        <dbReference type="EC" id="2.3.1.234"/>
    </reaction>
</comment>
<comment type="function">
    <text evidence="8">Required for the formation of a threonylcarbamoyl group on adenosine at position 37 (t(6)A37) in tRNAs that read codons beginning with adenine. Is probably involved in the transfer of the threonylcarbamoyl moiety of threonylcarbamoyl-AMP (TC-AMP) to the N6 group of A37.</text>
</comment>
<feature type="binding site" evidence="8">
    <location>
        <position position="129"/>
    </location>
    <ligand>
        <name>Fe cation</name>
        <dbReference type="ChEBI" id="CHEBI:24875"/>
    </ligand>
</feature>
<dbReference type="HAMAP" id="MF_01446">
    <property type="entry name" value="Kae1"/>
    <property type="match status" value="1"/>
</dbReference>
<comment type="cofactor">
    <cofactor evidence="8">
        <name>Fe(2+)</name>
        <dbReference type="ChEBI" id="CHEBI:29033"/>
    </cofactor>
    <text evidence="8">Binds 1 Fe(2+) ion per subunit.</text>
</comment>
<dbReference type="EC" id="2.3.1.234" evidence="8"/>
<evidence type="ECO:0000256" key="6">
    <source>
        <dbReference type="ARBA" id="ARBA00023315"/>
    </source>
</evidence>
<dbReference type="InterPro" id="IPR043129">
    <property type="entry name" value="ATPase_NBD"/>
</dbReference>
<dbReference type="GO" id="GO:0061711">
    <property type="term" value="F:tRNA N(6)-L-threonylcarbamoyladenine synthase activity"/>
    <property type="evidence" value="ECO:0007669"/>
    <property type="project" value="UniProtKB-EC"/>
</dbReference>
<comment type="similarity">
    <text evidence="8">Belongs to the KAE1 / TsaD family.</text>
</comment>
<reference evidence="10 12" key="2">
    <citation type="journal article" date="2019" name="Nat. Microbiol.">
        <title>Wide diversity of methane and short-chain alkane metabolisms in uncultured archaea.</title>
        <authorList>
            <person name="Borrel G."/>
            <person name="Adam P.S."/>
            <person name="McKay L.J."/>
            <person name="Chen L.X."/>
            <person name="Sierra-Garcia I.N."/>
            <person name="Sieber C.M."/>
            <person name="Letourneur Q."/>
            <person name="Ghozlane A."/>
            <person name="Andersen G.L."/>
            <person name="Li W.J."/>
            <person name="Hallam S.J."/>
            <person name="Muyzer G."/>
            <person name="de Oliveira V.M."/>
            <person name="Inskeep W.P."/>
            <person name="Banfield J.F."/>
            <person name="Gribaldo S."/>
        </authorList>
    </citation>
    <scope>NUCLEOTIDE SEQUENCE [LARGE SCALE GENOMIC DNA]</scope>
    <source>
        <strain evidence="10">Verst-YHS</strain>
    </source>
</reference>
<dbReference type="Proteomes" id="UP000316080">
    <property type="component" value="Unassembled WGS sequence"/>
</dbReference>
<feature type="binding site" evidence="8">
    <location>
        <position position="112"/>
    </location>
    <ligand>
        <name>Fe cation</name>
        <dbReference type="ChEBI" id="CHEBI:24875"/>
    </ligand>
</feature>
<dbReference type="GO" id="GO:0005737">
    <property type="term" value="C:cytoplasm"/>
    <property type="evidence" value="ECO:0007669"/>
    <property type="project" value="UniProtKB-SubCell"/>
</dbReference>
<gene>
    <name evidence="8 10" type="primary">kae1</name>
    <name evidence="11" type="ORF">DSO09_02355</name>
    <name evidence="10" type="ORF">EF809_05035</name>
</gene>
<feature type="binding site" evidence="8">
    <location>
        <position position="178"/>
    </location>
    <ligand>
        <name>substrate</name>
    </ligand>
</feature>
<dbReference type="EMBL" id="RXIH01000041">
    <property type="protein sequence ID" value="RZN55556.1"/>
    <property type="molecule type" value="Genomic_DNA"/>
</dbReference>
<keyword evidence="2 8" id="KW-0808">Transferase</keyword>
<dbReference type="PRINTS" id="PR00789">
    <property type="entry name" value="OSIALOPTASE"/>
</dbReference>